<gene>
    <name evidence="1" type="ORF">BOTCAL_0044g00050</name>
</gene>
<reference evidence="1 2" key="1">
    <citation type="submission" date="2017-11" db="EMBL/GenBank/DDBJ databases">
        <title>Comparative genomics of Botrytis spp.</title>
        <authorList>
            <person name="Valero-Jimenez C.A."/>
            <person name="Tapia P."/>
            <person name="Veloso J."/>
            <person name="Silva-Moreno E."/>
            <person name="Staats M."/>
            <person name="Valdes J.H."/>
            <person name="Van Kan J.A.L."/>
        </authorList>
    </citation>
    <scope>NUCLEOTIDE SEQUENCE [LARGE SCALE GENOMIC DNA]</scope>
    <source>
        <strain evidence="1 2">MUCL2830</strain>
    </source>
</reference>
<keyword evidence="2" id="KW-1185">Reference proteome</keyword>
<organism evidence="1 2">
    <name type="scientific">Botryotinia calthae</name>
    <dbReference type="NCBI Taxonomy" id="38488"/>
    <lineage>
        <taxon>Eukaryota</taxon>
        <taxon>Fungi</taxon>
        <taxon>Dikarya</taxon>
        <taxon>Ascomycota</taxon>
        <taxon>Pezizomycotina</taxon>
        <taxon>Leotiomycetes</taxon>
        <taxon>Helotiales</taxon>
        <taxon>Sclerotiniaceae</taxon>
        <taxon>Botryotinia</taxon>
    </lineage>
</organism>
<dbReference type="Proteomes" id="UP000297299">
    <property type="component" value="Unassembled WGS sequence"/>
</dbReference>
<evidence type="ECO:0000313" key="2">
    <source>
        <dbReference type="Proteomes" id="UP000297299"/>
    </source>
</evidence>
<sequence length="147" mass="16752">MTLRIFYSGESRIPHIPVKAIISLTLNEQNQHQALPRTGINLIKNYKIFVEKNLLGNYSTTRKLTMCPSSSQPTANATTQKYATSTTYQIIVDSARQKKRDRSKSTKKDMIFEYKIHGGRTLEEGIKELGDGTNMVVLYKPAKQERE</sequence>
<dbReference type="EMBL" id="PHWZ01000044">
    <property type="protein sequence ID" value="TEY79472.1"/>
    <property type="molecule type" value="Genomic_DNA"/>
</dbReference>
<dbReference type="OrthoDB" id="3518949at2759"/>
<accession>A0A4Y8DBK7</accession>
<protein>
    <submittedName>
        <fullName evidence="1">Uncharacterized protein</fullName>
    </submittedName>
</protein>
<evidence type="ECO:0000313" key="1">
    <source>
        <dbReference type="EMBL" id="TEY79472.1"/>
    </source>
</evidence>
<comment type="caution">
    <text evidence="1">The sequence shown here is derived from an EMBL/GenBank/DDBJ whole genome shotgun (WGS) entry which is preliminary data.</text>
</comment>
<name>A0A4Y8DBK7_9HELO</name>
<proteinExistence type="predicted"/>
<dbReference type="AlphaFoldDB" id="A0A4Y8DBK7"/>